<keyword evidence="2" id="KW-1133">Transmembrane helix</keyword>
<name>A0A0F3GSM6_9BACT</name>
<evidence type="ECO:0000313" key="5">
    <source>
        <dbReference type="Proteomes" id="UP000033423"/>
    </source>
</evidence>
<gene>
    <name evidence="4" type="ORF">MBAV_002935</name>
</gene>
<evidence type="ECO:0000313" key="4">
    <source>
        <dbReference type="EMBL" id="KJU84871.1"/>
    </source>
</evidence>
<proteinExistence type="predicted"/>
<accession>A0A0F3GSM6</accession>
<dbReference type="EMBL" id="LACI01001264">
    <property type="protein sequence ID" value="KJU84871.1"/>
    <property type="molecule type" value="Genomic_DNA"/>
</dbReference>
<dbReference type="Proteomes" id="UP000033423">
    <property type="component" value="Unassembled WGS sequence"/>
</dbReference>
<organism evidence="4 5">
    <name type="scientific">Candidatus Magnetobacterium bavaricum</name>
    <dbReference type="NCBI Taxonomy" id="29290"/>
    <lineage>
        <taxon>Bacteria</taxon>
        <taxon>Pseudomonadati</taxon>
        <taxon>Nitrospirota</taxon>
        <taxon>Thermodesulfovibrionia</taxon>
        <taxon>Thermodesulfovibrionales</taxon>
        <taxon>Candidatus Magnetobacteriaceae</taxon>
        <taxon>Candidatus Magnetobacterium</taxon>
    </lineage>
</organism>
<evidence type="ECO:0008006" key="6">
    <source>
        <dbReference type="Google" id="ProtNLM"/>
    </source>
</evidence>
<feature type="chain" id="PRO_5002461060" description="Secreted protein" evidence="3">
    <location>
        <begin position="21"/>
        <end position="136"/>
    </location>
</feature>
<keyword evidence="1" id="KW-0175">Coiled coil</keyword>
<comment type="caution">
    <text evidence="4">The sequence shown here is derived from an EMBL/GenBank/DDBJ whole genome shotgun (WGS) entry which is preliminary data.</text>
</comment>
<feature type="non-terminal residue" evidence="4">
    <location>
        <position position="136"/>
    </location>
</feature>
<evidence type="ECO:0000256" key="2">
    <source>
        <dbReference type="SAM" id="Phobius"/>
    </source>
</evidence>
<dbReference type="AlphaFoldDB" id="A0A0F3GSM6"/>
<protein>
    <recommendedName>
        <fullName evidence="6">Secreted protein</fullName>
    </recommendedName>
</protein>
<evidence type="ECO:0000256" key="3">
    <source>
        <dbReference type="SAM" id="SignalP"/>
    </source>
</evidence>
<feature type="transmembrane region" description="Helical" evidence="2">
    <location>
        <begin position="71"/>
        <end position="92"/>
    </location>
</feature>
<keyword evidence="5" id="KW-1185">Reference proteome</keyword>
<keyword evidence="3" id="KW-0732">Signal</keyword>
<reference evidence="4 5" key="1">
    <citation type="submission" date="2015-02" db="EMBL/GenBank/DDBJ databases">
        <title>Single-cell genomics of uncultivated deep-branching MTB reveals a conserved set of magnetosome genes.</title>
        <authorList>
            <person name="Kolinko S."/>
            <person name="Richter M."/>
            <person name="Glockner F.O."/>
            <person name="Brachmann A."/>
            <person name="Schuler D."/>
        </authorList>
    </citation>
    <scope>NUCLEOTIDE SEQUENCE [LARGE SCALE GENOMIC DNA]</scope>
    <source>
        <strain evidence="4">TM-1</strain>
    </source>
</reference>
<keyword evidence="2" id="KW-0812">Transmembrane</keyword>
<keyword evidence="2" id="KW-0472">Membrane</keyword>
<feature type="signal peptide" evidence="3">
    <location>
        <begin position="1"/>
        <end position="20"/>
    </location>
</feature>
<evidence type="ECO:0000256" key="1">
    <source>
        <dbReference type="SAM" id="Coils"/>
    </source>
</evidence>
<feature type="coiled-coil region" evidence="1">
    <location>
        <begin position="37"/>
        <end position="64"/>
    </location>
</feature>
<sequence>MKALLIFFGLVLSTAIAVDAADSSFTQADRDRMIRLEEGLKATNQRLDDNLKAINQRFDAVSQRIDDLRGVMYIMISVTISGTFFLIGFVLWDRRTTLAPVAKTTRELEVLTEKLTLVMKEKAQNDPDLKKALKHA</sequence>